<name>A0ACC2QAG0_9NEOP</name>
<sequence>MTPSRLQPFVRNRVAEILEKTPACTWRHVPTKLNPADHISRGVDVSLLQSLDLWWSGPEFLRYDISRWPSNLTVTKDLPEVRSEVILHITHVNPRPVVEFNRFSNFISLKRSVAYALRFIKMYIKKQPPLTQFLNTDELKQALHFIIRLSQIESFPEYMMLLNKKDLPNKSPLNKFNVFLDENQLMRVGGRLSNSQFSYDVKHPLLLQSTHIVTKLLFEYMHKKLMHAGPQLLLASIRQNFWPIGGKCLAKSVYRKCILCCRMKGQTVSPITGDLPQQRLTPGGFPFETVGVDYAGPIMSASRQGRGCRLTKVYIVLFVCFTTKAVHIELVGDLTSNNFLSVLRRFVSRRGKPKHIYSDNGTSFVGAQNEISKFINGSCRSISSELANDEINFHFIPPYAPHFGGLWEAGIKSTKHHLKRVLGNCNLTFEELNTVLVQIEALLNSRPLTPLSSDPSDLSPLTPGHFLIGRPLTALPTPDRQNRSMNYLSRYQRIEQLRQHFWIRWSKEYVSELQQRVKWRTCTKPLEKDTLVLIKEDNLPPLKWRLGRVTAVYPGRDGITRVADIKTACGVVRRAFTKICPLPISTNVG</sequence>
<dbReference type="Proteomes" id="UP001231649">
    <property type="component" value="Chromosome 23"/>
</dbReference>
<protein>
    <submittedName>
        <fullName evidence="1">Uncharacterized protein</fullName>
    </submittedName>
</protein>
<gene>
    <name evidence="1" type="ORF">PYW08_009450</name>
</gene>
<dbReference type="EMBL" id="CM056799">
    <property type="protein sequence ID" value="KAJ8710935.1"/>
    <property type="molecule type" value="Genomic_DNA"/>
</dbReference>
<reference evidence="1" key="1">
    <citation type="submission" date="2023-03" db="EMBL/GenBank/DDBJ databases">
        <title>Chromosome-level genomes of two armyworms, Mythimna separata and Mythimna loreyi, provide insights into the biosynthesis and reception of sex pheromones.</title>
        <authorList>
            <person name="Zhao H."/>
        </authorList>
    </citation>
    <scope>NUCLEOTIDE SEQUENCE</scope>
    <source>
        <strain evidence="1">BeijingLab</strain>
    </source>
</reference>
<proteinExistence type="predicted"/>
<evidence type="ECO:0000313" key="1">
    <source>
        <dbReference type="EMBL" id="KAJ8710935.1"/>
    </source>
</evidence>
<organism evidence="1 2">
    <name type="scientific">Mythimna loreyi</name>
    <dbReference type="NCBI Taxonomy" id="667449"/>
    <lineage>
        <taxon>Eukaryota</taxon>
        <taxon>Metazoa</taxon>
        <taxon>Ecdysozoa</taxon>
        <taxon>Arthropoda</taxon>
        <taxon>Hexapoda</taxon>
        <taxon>Insecta</taxon>
        <taxon>Pterygota</taxon>
        <taxon>Neoptera</taxon>
        <taxon>Endopterygota</taxon>
        <taxon>Lepidoptera</taxon>
        <taxon>Glossata</taxon>
        <taxon>Ditrysia</taxon>
        <taxon>Noctuoidea</taxon>
        <taxon>Noctuidae</taxon>
        <taxon>Noctuinae</taxon>
        <taxon>Hadenini</taxon>
        <taxon>Mythimna</taxon>
    </lineage>
</organism>
<comment type="caution">
    <text evidence="1">The sequence shown here is derived from an EMBL/GenBank/DDBJ whole genome shotgun (WGS) entry which is preliminary data.</text>
</comment>
<accession>A0ACC2QAG0</accession>
<evidence type="ECO:0000313" key="2">
    <source>
        <dbReference type="Proteomes" id="UP001231649"/>
    </source>
</evidence>
<keyword evidence="2" id="KW-1185">Reference proteome</keyword>